<protein>
    <submittedName>
        <fullName evidence="2">Uncharacterized protein</fullName>
    </submittedName>
</protein>
<reference evidence="2" key="2">
    <citation type="submission" date="2021-02" db="EMBL/GenBank/DDBJ databases">
        <authorList>
            <person name="Kimball J.A."/>
            <person name="Haas M.W."/>
            <person name="Macchietto M."/>
            <person name="Kono T."/>
            <person name="Duquette J."/>
            <person name="Shao M."/>
        </authorList>
    </citation>
    <scope>NUCLEOTIDE SEQUENCE</scope>
    <source>
        <tissue evidence="2">Fresh leaf tissue</tissue>
    </source>
</reference>
<keyword evidence="3" id="KW-1185">Reference proteome</keyword>
<proteinExistence type="predicted"/>
<evidence type="ECO:0000313" key="2">
    <source>
        <dbReference type="EMBL" id="KAG8099914.1"/>
    </source>
</evidence>
<dbReference type="Proteomes" id="UP000729402">
    <property type="component" value="Unassembled WGS sequence"/>
</dbReference>
<name>A0A8J6BZF0_ZIZPA</name>
<accession>A0A8J6BZF0</accession>
<dbReference type="EMBL" id="JAAALK010000079">
    <property type="protein sequence ID" value="KAG8099914.1"/>
    <property type="molecule type" value="Genomic_DNA"/>
</dbReference>
<dbReference type="OrthoDB" id="1880037at2759"/>
<comment type="caution">
    <text evidence="2">The sequence shown here is derived from an EMBL/GenBank/DDBJ whole genome shotgun (WGS) entry which is preliminary data.</text>
</comment>
<gene>
    <name evidence="2" type="ORF">GUJ93_ZPchr0013g36961</name>
</gene>
<feature type="region of interest" description="Disordered" evidence="1">
    <location>
        <begin position="21"/>
        <end position="44"/>
    </location>
</feature>
<evidence type="ECO:0000313" key="3">
    <source>
        <dbReference type="Proteomes" id="UP000729402"/>
    </source>
</evidence>
<reference evidence="2" key="1">
    <citation type="journal article" date="2021" name="bioRxiv">
        <title>Whole Genome Assembly and Annotation of Northern Wild Rice, Zizania palustris L., Supports a Whole Genome Duplication in the Zizania Genus.</title>
        <authorList>
            <person name="Haas M."/>
            <person name="Kono T."/>
            <person name="Macchietto M."/>
            <person name="Millas R."/>
            <person name="McGilp L."/>
            <person name="Shao M."/>
            <person name="Duquette J."/>
            <person name="Hirsch C.N."/>
            <person name="Kimball J."/>
        </authorList>
    </citation>
    <scope>NUCLEOTIDE SEQUENCE</scope>
    <source>
        <tissue evidence="2">Fresh leaf tissue</tissue>
    </source>
</reference>
<evidence type="ECO:0000256" key="1">
    <source>
        <dbReference type="SAM" id="MobiDB-lite"/>
    </source>
</evidence>
<dbReference type="AlphaFoldDB" id="A0A8J6BZF0"/>
<organism evidence="2 3">
    <name type="scientific">Zizania palustris</name>
    <name type="common">Northern wild rice</name>
    <dbReference type="NCBI Taxonomy" id="103762"/>
    <lineage>
        <taxon>Eukaryota</taxon>
        <taxon>Viridiplantae</taxon>
        <taxon>Streptophyta</taxon>
        <taxon>Embryophyta</taxon>
        <taxon>Tracheophyta</taxon>
        <taxon>Spermatophyta</taxon>
        <taxon>Magnoliopsida</taxon>
        <taxon>Liliopsida</taxon>
        <taxon>Poales</taxon>
        <taxon>Poaceae</taxon>
        <taxon>BOP clade</taxon>
        <taxon>Oryzoideae</taxon>
        <taxon>Oryzeae</taxon>
        <taxon>Zizaniinae</taxon>
        <taxon>Zizania</taxon>
    </lineage>
</organism>
<feature type="compositionally biased region" description="Basic and acidic residues" evidence="1">
    <location>
        <begin position="30"/>
        <end position="41"/>
    </location>
</feature>
<sequence length="152" mass="16816">MQHAPMAQNTVFHVSHGDEAIASSRRHPRDHPEEQPEERQIAVDPFSLRQFSRLNIDRPLPCQSPPSPSITTTTTTTTCRCCRTSTRLCSPAQARAWLALPRCHPPRMSVAVPPNAPLVLTRRDAHLLEDAPARVASSSVLAPLLEIILIHS</sequence>